<protein>
    <submittedName>
        <fullName evidence="1">Uncharacterized protein</fullName>
    </submittedName>
</protein>
<sequence>MSVSCMINNPKNEFEKEFFFPIATEAVYEHYWHKFAIDNNLFWLESFLHGSCLEKKFFQEVMYEIMVFKSFLLKGIDPFYNDKKDHILNRIGLFSEKLNEAEFLRDDIELYIG</sequence>
<dbReference type="Proteomes" id="UP000254107">
    <property type="component" value="Unassembled WGS sequence"/>
</dbReference>
<dbReference type="AlphaFoldDB" id="A0A378UCA7"/>
<organism evidence="1 2">
    <name type="scientific">Moraxella lacunata</name>
    <dbReference type="NCBI Taxonomy" id="477"/>
    <lineage>
        <taxon>Bacteria</taxon>
        <taxon>Pseudomonadati</taxon>
        <taxon>Pseudomonadota</taxon>
        <taxon>Gammaproteobacteria</taxon>
        <taxon>Moraxellales</taxon>
        <taxon>Moraxellaceae</taxon>
        <taxon>Moraxella</taxon>
    </lineage>
</organism>
<evidence type="ECO:0000313" key="2">
    <source>
        <dbReference type="Proteomes" id="UP000254107"/>
    </source>
</evidence>
<dbReference type="RefSeq" id="WP_115248427.1">
    <property type="nucleotide sequence ID" value="NZ_UGQC01000004.1"/>
</dbReference>
<keyword evidence="2" id="KW-1185">Reference proteome</keyword>
<evidence type="ECO:0000313" key="1">
    <source>
        <dbReference type="EMBL" id="STZ74840.1"/>
    </source>
</evidence>
<proteinExistence type="predicted"/>
<gene>
    <name evidence="1" type="ORF">NCTC7911_03021</name>
</gene>
<accession>A0A378UCA7</accession>
<dbReference type="GeneID" id="302271489"/>
<reference evidence="1 2" key="1">
    <citation type="submission" date="2018-06" db="EMBL/GenBank/DDBJ databases">
        <authorList>
            <consortium name="Pathogen Informatics"/>
            <person name="Doyle S."/>
        </authorList>
    </citation>
    <scope>NUCLEOTIDE SEQUENCE [LARGE SCALE GENOMIC DNA]</scope>
    <source>
        <strain evidence="1 2">NCTC7911</strain>
    </source>
</reference>
<name>A0A378UCA7_MORLA</name>
<dbReference type="EMBL" id="UGQC01000004">
    <property type="protein sequence ID" value="STZ74840.1"/>
    <property type="molecule type" value="Genomic_DNA"/>
</dbReference>